<dbReference type="EMBL" id="NBVN01000004">
    <property type="protein sequence ID" value="PUA32568.1"/>
    <property type="molecule type" value="Genomic_DNA"/>
</dbReference>
<name>A0A2R7Y4W3_9CREN</name>
<proteinExistence type="inferred from homology"/>
<gene>
    <name evidence="3" type="ORF">B7O98_05575</name>
</gene>
<reference evidence="3 4" key="1">
    <citation type="journal article" date="2018" name="Syst. Appl. Microbiol.">
        <title>A new symbiotic nanoarchaeote (Candidatus Nanoclepta minutus) and its host (Zestosphaera tikiterensis gen. nov., sp. nov.) from a New Zealand hot spring.</title>
        <authorList>
            <person name="St John E."/>
            <person name="Liu Y."/>
            <person name="Podar M."/>
            <person name="Stott M.B."/>
            <person name="Meneghin J."/>
            <person name="Chen Z."/>
            <person name="Lagutin K."/>
            <person name="Mitchell K."/>
            <person name="Reysenbach A.L."/>
        </authorList>
    </citation>
    <scope>NUCLEOTIDE SEQUENCE [LARGE SCALE GENOMIC DNA]</scope>
    <source>
        <strain evidence="3">NZ3</strain>
    </source>
</reference>
<dbReference type="Gene3D" id="1.20.1440.50">
    <property type="entry name" value="Ta0600-like"/>
    <property type="match status" value="1"/>
</dbReference>
<comment type="similarity">
    <text evidence="1 2">Belongs to the UPF0147 family.</text>
</comment>
<comment type="caution">
    <text evidence="3">The sequence shown here is derived from an EMBL/GenBank/DDBJ whole genome shotgun (WGS) entry which is preliminary data.</text>
</comment>
<evidence type="ECO:0000256" key="2">
    <source>
        <dbReference type="HAMAP-Rule" id="MF_00342"/>
    </source>
</evidence>
<evidence type="ECO:0000313" key="4">
    <source>
        <dbReference type="Proteomes" id="UP000244093"/>
    </source>
</evidence>
<organism evidence="3 4">
    <name type="scientific">Zestosphaera tikiterensis</name>
    <dbReference type="NCBI Taxonomy" id="1973259"/>
    <lineage>
        <taxon>Archaea</taxon>
        <taxon>Thermoproteota</taxon>
        <taxon>Thermoprotei</taxon>
        <taxon>Desulfurococcales</taxon>
        <taxon>Desulfurococcaceae</taxon>
        <taxon>Zestosphaera</taxon>
    </lineage>
</organism>
<evidence type="ECO:0000256" key="1">
    <source>
        <dbReference type="ARBA" id="ARBA00005958"/>
    </source>
</evidence>
<dbReference type="Proteomes" id="UP000244093">
    <property type="component" value="Unassembled WGS sequence"/>
</dbReference>
<dbReference type="SUPFAM" id="SSF158436">
    <property type="entry name" value="Ta0600-like"/>
    <property type="match status" value="1"/>
</dbReference>
<accession>A0A2R7Y4W3</accession>
<sequence>MMMLEKIINDASVPRNIRRAAINALNMLRDFSLTPGVRAANAVSVLDEVSQDPNMPMHARTAVWNIVAVLSTVKD</sequence>
<dbReference type="HAMAP" id="MF_00342">
    <property type="entry name" value="UPF0147"/>
    <property type="match status" value="1"/>
</dbReference>
<dbReference type="InterPro" id="IPR023130">
    <property type="entry name" value="Ta0600-like_sf"/>
</dbReference>
<dbReference type="InterPro" id="IPR005354">
    <property type="entry name" value="UPF0147"/>
</dbReference>
<dbReference type="NCBIfam" id="NF003319">
    <property type="entry name" value="PRK04330.1"/>
    <property type="match status" value="1"/>
</dbReference>
<evidence type="ECO:0000313" key="3">
    <source>
        <dbReference type="EMBL" id="PUA32568.1"/>
    </source>
</evidence>
<dbReference type="Pfam" id="PF03685">
    <property type="entry name" value="UPF0147"/>
    <property type="match status" value="1"/>
</dbReference>
<dbReference type="AlphaFoldDB" id="A0A2R7Y4W3"/>
<protein>
    <recommendedName>
        <fullName evidence="2">UPF0147 protein B7O98_05575</fullName>
    </recommendedName>
</protein>